<comment type="caution">
    <text evidence="4">The sequence shown here is derived from an EMBL/GenBank/DDBJ whole genome shotgun (WGS) entry which is preliminary data.</text>
</comment>
<dbReference type="Gene3D" id="3.40.50.450">
    <property type="match status" value="1"/>
</dbReference>
<dbReference type="PANTHER" id="PTHR43022:SF1">
    <property type="entry name" value="PROTEIN SMF"/>
    <property type="match status" value="1"/>
</dbReference>
<evidence type="ECO:0000259" key="3">
    <source>
        <dbReference type="Pfam" id="PF02481"/>
    </source>
</evidence>
<dbReference type="InterPro" id="IPR003488">
    <property type="entry name" value="DprA"/>
</dbReference>
<evidence type="ECO:0000256" key="2">
    <source>
        <dbReference type="SAM" id="MobiDB-lite"/>
    </source>
</evidence>
<accession>A0A938BMS1</accession>
<organism evidence="4 5">
    <name type="scientific">Eiseniibacteriota bacterium</name>
    <dbReference type="NCBI Taxonomy" id="2212470"/>
    <lineage>
        <taxon>Bacteria</taxon>
        <taxon>Candidatus Eiseniibacteriota</taxon>
    </lineage>
</organism>
<dbReference type="Proteomes" id="UP000748308">
    <property type="component" value="Unassembled WGS sequence"/>
</dbReference>
<protein>
    <submittedName>
        <fullName evidence="4">DNA-protecting protein DprA</fullName>
    </submittedName>
</protein>
<dbReference type="InterPro" id="IPR057666">
    <property type="entry name" value="DrpA_SLOG"/>
</dbReference>
<dbReference type="SUPFAM" id="SSF102405">
    <property type="entry name" value="MCP/YpsA-like"/>
    <property type="match status" value="1"/>
</dbReference>
<dbReference type="PANTHER" id="PTHR43022">
    <property type="entry name" value="PROTEIN SMF"/>
    <property type="match status" value="1"/>
</dbReference>
<reference evidence="4" key="1">
    <citation type="submission" date="2019-03" db="EMBL/GenBank/DDBJ databases">
        <title>Lake Tanganyika Metagenome-Assembled Genomes (MAGs).</title>
        <authorList>
            <person name="Tran P."/>
        </authorList>
    </citation>
    <scope>NUCLEOTIDE SEQUENCE</scope>
    <source>
        <strain evidence="4">M_DeepCast_400m_m2_100</strain>
    </source>
</reference>
<dbReference type="Pfam" id="PF02481">
    <property type="entry name" value="DNA_processg_A"/>
    <property type="match status" value="1"/>
</dbReference>
<sequence>MEGISWIPRGDPGFPALLEGIADAPPGLWVRSGWGPEALAERLWSPPAVALVGSRGASCAGLELARQFAWGLARAGVVVVSGLARGVDAAAHAGALEAGGATVAVLGCGADVCYPPEHERLAARIASRGAILSEWPSGTPALPWRFPRRNRLISGLSRVTVLVEGRARSGAWHTVAAALDQGREVMAVPRDPLLPGSAAPNRLIRDGAAPATSAEDVLALLDWRRAPGDRGRGGAQPLLPPGDSRPRARAAHPRAGGAAPGAARIEARLRRGDGVTLEQLAGGLPEVPLADLQARLVTLEVEGLVRRERGGLLRWAGSA</sequence>
<evidence type="ECO:0000313" key="5">
    <source>
        <dbReference type="Proteomes" id="UP000748308"/>
    </source>
</evidence>
<name>A0A938BMS1_UNCEI</name>
<proteinExistence type="inferred from homology"/>
<gene>
    <name evidence="4" type="primary">dprA</name>
    <name evidence="4" type="ORF">FJY75_01185</name>
</gene>
<dbReference type="GO" id="GO:0009294">
    <property type="term" value="P:DNA-mediated transformation"/>
    <property type="evidence" value="ECO:0007669"/>
    <property type="project" value="InterPro"/>
</dbReference>
<evidence type="ECO:0000313" key="4">
    <source>
        <dbReference type="EMBL" id="MBM3316443.1"/>
    </source>
</evidence>
<comment type="similarity">
    <text evidence="1">Belongs to the DprA/Smf family.</text>
</comment>
<dbReference type="EMBL" id="VGIY01000013">
    <property type="protein sequence ID" value="MBM3316443.1"/>
    <property type="molecule type" value="Genomic_DNA"/>
</dbReference>
<dbReference type="NCBIfam" id="TIGR00732">
    <property type="entry name" value="dprA"/>
    <property type="match status" value="1"/>
</dbReference>
<feature type="region of interest" description="Disordered" evidence="2">
    <location>
        <begin position="228"/>
        <end position="261"/>
    </location>
</feature>
<dbReference type="AlphaFoldDB" id="A0A938BMS1"/>
<evidence type="ECO:0000256" key="1">
    <source>
        <dbReference type="ARBA" id="ARBA00006525"/>
    </source>
</evidence>
<feature type="domain" description="Smf/DprA SLOG" evidence="3">
    <location>
        <begin position="8"/>
        <end position="220"/>
    </location>
</feature>